<evidence type="ECO:0000256" key="5">
    <source>
        <dbReference type="ARBA" id="ARBA00038007"/>
    </source>
</evidence>
<feature type="compositionally biased region" description="Basic and acidic residues" evidence="7">
    <location>
        <begin position="144"/>
        <end position="154"/>
    </location>
</feature>
<name>A0ABQ8VVI5_9AGAR</name>
<keyword evidence="2" id="KW-0690">Ribosome biogenesis</keyword>
<protein>
    <recommendedName>
        <fullName evidence="6">PinX1-related protein 1</fullName>
    </recommendedName>
</protein>
<dbReference type="InterPro" id="IPR000467">
    <property type="entry name" value="G_patch_dom"/>
</dbReference>
<feature type="compositionally biased region" description="Basic and acidic residues" evidence="7">
    <location>
        <begin position="178"/>
        <end position="197"/>
    </location>
</feature>
<feature type="compositionally biased region" description="Basic and acidic residues" evidence="7">
    <location>
        <begin position="384"/>
        <end position="409"/>
    </location>
</feature>
<dbReference type="PANTHER" id="PTHR23149">
    <property type="entry name" value="G PATCH DOMAIN CONTAINING PROTEIN"/>
    <property type="match status" value="1"/>
</dbReference>
<dbReference type="PROSITE" id="PS50174">
    <property type="entry name" value="G_PATCH"/>
    <property type="match status" value="1"/>
</dbReference>
<feature type="compositionally biased region" description="Basic and acidic residues" evidence="7">
    <location>
        <begin position="424"/>
        <end position="444"/>
    </location>
</feature>
<keyword evidence="4" id="KW-0539">Nucleus</keyword>
<feature type="region of interest" description="Disordered" evidence="7">
    <location>
        <begin position="231"/>
        <end position="253"/>
    </location>
</feature>
<keyword evidence="10" id="KW-1185">Reference proteome</keyword>
<feature type="domain" description="G-patch" evidence="8">
    <location>
        <begin position="25"/>
        <end position="71"/>
    </location>
</feature>
<feature type="region of interest" description="Disordered" evidence="7">
    <location>
        <begin position="382"/>
        <end position="463"/>
    </location>
</feature>
<proteinExistence type="inferred from homology"/>
<evidence type="ECO:0000256" key="4">
    <source>
        <dbReference type="ARBA" id="ARBA00023242"/>
    </source>
</evidence>
<feature type="compositionally biased region" description="Low complexity" evidence="7">
    <location>
        <begin position="231"/>
        <end position="249"/>
    </location>
</feature>
<keyword evidence="3" id="KW-0698">rRNA processing</keyword>
<comment type="caution">
    <text evidence="9">The sequence shown here is derived from an EMBL/GenBank/DDBJ whole genome shotgun (WGS) entry which is preliminary data.</text>
</comment>
<dbReference type="PANTHER" id="PTHR23149:SF31">
    <property type="entry name" value="PROTEIN PXR1"/>
    <property type="match status" value="1"/>
</dbReference>
<evidence type="ECO:0000256" key="3">
    <source>
        <dbReference type="ARBA" id="ARBA00022552"/>
    </source>
</evidence>
<evidence type="ECO:0000313" key="10">
    <source>
        <dbReference type="Proteomes" id="UP001150217"/>
    </source>
</evidence>
<evidence type="ECO:0000256" key="6">
    <source>
        <dbReference type="ARBA" id="ARBA00041961"/>
    </source>
</evidence>
<evidence type="ECO:0000256" key="7">
    <source>
        <dbReference type="SAM" id="MobiDB-lite"/>
    </source>
</evidence>
<evidence type="ECO:0000256" key="2">
    <source>
        <dbReference type="ARBA" id="ARBA00022517"/>
    </source>
</evidence>
<dbReference type="SMART" id="SM00443">
    <property type="entry name" value="G_patch"/>
    <property type="match status" value="1"/>
</dbReference>
<feature type="compositionally biased region" description="Polar residues" evidence="7">
    <location>
        <begin position="282"/>
        <end position="297"/>
    </location>
</feature>
<feature type="compositionally biased region" description="Low complexity" evidence="7">
    <location>
        <begin position="411"/>
        <end position="422"/>
    </location>
</feature>
<sequence length="463" mass="51100">MGLSGRKIKQRIGPDPRNLTWADDASKFGANYLAKFGWDSSKGLGVEGQGRTSHIKVSQKLDMLGIGAAQSKDPNGIAWKQNKDFESLLRRLNENNAASSDSGAQVIDVNAVNIREEEGINGDDDVEKDGKKENKEDRKKRKKEAKEAKKERKEERKRKRAESVDEEVEQPKPRKKAKADTKVKEEPKVEKAEEPKRIIPRHRAHRARAIAAKNISSKSAVHISEILGIASSSSSSSATPMTAATPSGTLTPLDQDVLGLVKLTTSTKSVSEYFKERLLVKTSGNSSPLSSTVTPETNARAADDSENEDTPRVGLGSYPNLTRDDLDDTPRGGLGSTRASTKFTSAASTFQSGISKFASMFTSASVIAKEETIVQVDVKSVDNIIRDTDTREDRKRSRKESQKKEKESRNGVAEVVGEPGAVDVDDKARKMAKDERRREKAEKKEKKKRHKRELLETIENSTM</sequence>
<comment type="similarity">
    <text evidence="5">Belongs to the PINX1 family.</text>
</comment>
<evidence type="ECO:0000259" key="8">
    <source>
        <dbReference type="PROSITE" id="PS50174"/>
    </source>
</evidence>
<evidence type="ECO:0000313" key="9">
    <source>
        <dbReference type="EMBL" id="KAJ4500356.1"/>
    </source>
</evidence>
<feature type="compositionally biased region" description="Basic and acidic residues" evidence="7">
    <location>
        <begin position="128"/>
        <end position="137"/>
    </location>
</feature>
<organism evidence="9 10">
    <name type="scientific">Lentinula lateritia</name>
    <dbReference type="NCBI Taxonomy" id="40482"/>
    <lineage>
        <taxon>Eukaryota</taxon>
        <taxon>Fungi</taxon>
        <taxon>Dikarya</taxon>
        <taxon>Basidiomycota</taxon>
        <taxon>Agaricomycotina</taxon>
        <taxon>Agaricomycetes</taxon>
        <taxon>Agaricomycetidae</taxon>
        <taxon>Agaricales</taxon>
        <taxon>Marasmiineae</taxon>
        <taxon>Omphalotaceae</taxon>
        <taxon>Lentinula</taxon>
    </lineage>
</organism>
<gene>
    <name evidence="9" type="ORF">C8R41DRAFT_893064</name>
</gene>
<feature type="region of interest" description="Disordered" evidence="7">
    <location>
        <begin position="282"/>
        <end position="344"/>
    </location>
</feature>
<evidence type="ECO:0000256" key="1">
    <source>
        <dbReference type="ARBA" id="ARBA00004604"/>
    </source>
</evidence>
<dbReference type="InterPro" id="IPR050656">
    <property type="entry name" value="PINX1"/>
</dbReference>
<dbReference type="Proteomes" id="UP001150217">
    <property type="component" value="Unassembled WGS sequence"/>
</dbReference>
<accession>A0ABQ8VVI5</accession>
<comment type="subcellular location">
    <subcellularLocation>
        <location evidence="1">Nucleus</location>
        <location evidence="1">Nucleolus</location>
    </subcellularLocation>
</comment>
<reference evidence="9" key="1">
    <citation type="submission" date="2022-08" db="EMBL/GenBank/DDBJ databases">
        <title>A Global Phylogenomic Analysis of the Shiitake Genus Lentinula.</title>
        <authorList>
            <consortium name="DOE Joint Genome Institute"/>
            <person name="Sierra-Patev S."/>
            <person name="Min B."/>
            <person name="Naranjo-Ortiz M."/>
            <person name="Looney B."/>
            <person name="Konkel Z."/>
            <person name="Slot J.C."/>
            <person name="Sakamoto Y."/>
            <person name="Steenwyk J.L."/>
            <person name="Rokas A."/>
            <person name="Carro J."/>
            <person name="Camarero S."/>
            <person name="Ferreira P."/>
            <person name="Molpeceres G."/>
            <person name="Ruiz-Duenas F.J."/>
            <person name="Serrano A."/>
            <person name="Henrissat B."/>
            <person name="Drula E."/>
            <person name="Hughes K.W."/>
            <person name="Mata J.L."/>
            <person name="Ishikawa N.K."/>
            <person name="Vargas-Isla R."/>
            <person name="Ushijima S."/>
            <person name="Smith C.A."/>
            <person name="Ahrendt S."/>
            <person name="Andreopoulos W."/>
            <person name="He G."/>
            <person name="Labutti K."/>
            <person name="Lipzen A."/>
            <person name="Ng V."/>
            <person name="Riley R."/>
            <person name="Sandor L."/>
            <person name="Barry K."/>
            <person name="Martinez A.T."/>
            <person name="Xiao Y."/>
            <person name="Gibbons J.G."/>
            <person name="Terashima K."/>
            <person name="Grigoriev I.V."/>
            <person name="Hibbett D.S."/>
        </authorList>
    </citation>
    <scope>NUCLEOTIDE SEQUENCE</scope>
    <source>
        <strain evidence="9">RHP3577 ss4</strain>
    </source>
</reference>
<dbReference type="Pfam" id="PF01585">
    <property type="entry name" value="G-patch"/>
    <property type="match status" value="1"/>
</dbReference>
<dbReference type="EMBL" id="JANVFT010000006">
    <property type="protein sequence ID" value="KAJ4500356.1"/>
    <property type="molecule type" value="Genomic_DNA"/>
</dbReference>
<feature type="region of interest" description="Disordered" evidence="7">
    <location>
        <begin position="118"/>
        <end position="203"/>
    </location>
</feature>